<keyword evidence="5 6" id="KW-0472">Membrane</keyword>
<dbReference type="PIRSF" id="PIRSF018968">
    <property type="entry name" value="ABC_permease_BceB"/>
    <property type="match status" value="1"/>
</dbReference>
<sequence>MTLMQIAYKNIKRSQRTYLAYLLSSTVTILLFYLFSAAAMHPNLTVIENGSTLSIALGAGNFIIYGFSFLFIGYSSWAFLMSRGKQLGTYIILGMSPKQMKKMLFWENVLIGLVAIALGLIGGILFSGLFFKLVSNLFGMGDFQLYVPIVPVLLTTVLFFGLFLIIGWLTPRFVSHQKILYFLKSDRSYAQRIQLSLLKIILSGLVLGGLISLLTPSIGSRFGEMWTPLLGACGVGFIFLLTPQLGAIYVNVKKSSKDYLKGINLFATSEVSTSLKENTTMLSLNTLLLTVAFLTICALGSMERNVLKSVTSIMPFPYIYIERPENTHALTDIKRLDDQLLSMEGVEKISYEILRKEYGYGFLKASDFNQILIAKGTPPMELASQRVLILPGDKNMKLKNLSLLPEAKEQLNEFLTGDLEVQKVEQMVSQTGAYRYIYVIDDPLWQQLKDQAADNLSIESYTAYQDKQWLNHLKVADELEKELAQDEIDWDYSYSFSTLGRYYESELLTKKLCLFVGVSISIIFLVASVSLIYFRLYTSLDREQQKYHALYKLGFSRQEMYQTIGRKVRWLLWAPFSIALSMMWLGVFYIESQTAISILTLSLKYSTLFLVLYFLFYGIVVRVYRHKFIEE</sequence>
<keyword evidence="3 6" id="KW-0812">Transmembrane</keyword>
<keyword evidence="6" id="KW-0813">Transport</keyword>
<reference evidence="8" key="1">
    <citation type="journal article" date="2024" name="Int. J. Syst. Evol. Microbiol.">
        <title>Turicibacter faecis sp. nov., isolated from faeces of heart failure mouse model.</title>
        <authorList>
            <person name="Imamura Y."/>
            <person name="Motooka D."/>
            <person name="Nakajima Y."/>
            <person name="Ito S."/>
            <person name="Kitakaze M."/>
            <person name="Iida T."/>
            <person name="Nakamura S."/>
        </authorList>
    </citation>
    <scope>NUCLEOTIDE SEQUENCE</scope>
    <source>
        <strain evidence="8">TC023</strain>
    </source>
</reference>
<evidence type="ECO:0000256" key="4">
    <source>
        <dbReference type="ARBA" id="ARBA00022989"/>
    </source>
</evidence>
<evidence type="ECO:0000256" key="5">
    <source>
        <dbReference type="ARBA" id="ARBA00023136"/>
    </source>
</evidence>
<dbReference type="PANTHER" id="PTHR46795:SF3">
    <property type="entry name" value="ABC TRANSPORTER PERMEASE"/>
    <property type="match status" value="1"/>
</dbReference>
<feature type="transmembrane region" description="Helical" evidence="6">
    <location>
        <begin position="21"/>
        <end position="42"/>
    </location>
</feature>
<feature type="transmembrane region" description="Helical" evidence="6">
    <location>
        <begin position="195"/>
        <end position="214"/>
    </location>
</feature>
<evidence type="ECO:0000259" key="7">
    <source>
        <dbReference type="Pfam" id="PF02687"/>
    </source>
</evidence>
<feature type="transmembrane region" description="Helical" evidence="6">
    <location>
        <begin position="602"/>
        <end position="624"/>
    </location>
</feature>
<comment type="subcellular location">
    <subcellularLocation>
        <location evidence="1 6">Cell membrane</location>
        <topology evidence="1 6">Multi-pass membrane protein</topology>
    </subcellularLocation>
</comment>
<dbReference type="EMBL" id="AP028127">
    <property type="protein sequence ID" value="BEH90905.1"/>
    <property type="molecule type" value="Genomic_DNA"/>
</dbReference>
<evidence type="ECO:0000256" key="1">
    <source>
        <dbReference type="ARBA" id="ARBA00004651"/>
    </source>
</evidence>
<feature type="transmembrane region" description="Helical" evidence="6">
    <location>
        <begin position="570"/>
        <end position="590"/>
    </location>
</feature>
<organism evidence="8 9">
    <name type="scientific">Turicibacter faecis</name>
    <dbReference type="NCBI Taxonomy" id="2963365"/>
    <lineage>
        <taxon>Bacteria</taxon>
        <taxon>Bacillati</taxon>
        <taxon>Bacillota</taxon>
        <taxon>Erysipelotrichia</taxon>
        <taxon>Erysipelotrichales</taxon>
        <taxon>Turicibacteraceae</taxon>
        <taxon>Turicibacter</taxon>
    </lineage>
</organism>
<evidence type="ECO:0000256" key="6">
    <source>
        <dbReference type="PIRNR" id="PIRNR018968"/>
    </source>
</evidence>
<dbReference type="InterPro" id="IPR003838">
    <property type="entry name" value="ABC3_permease_C"/>
</dbReference>
<evidence type="ECO:0000256" key="3">
    <source>
        <dbReference type="ARBA" id="ARBA00022692"/>
    </source>
</evidence>
<feature type="transmembrane region" description="Helical" evidence="6">
    <location>
        <begin position="514"/>
        <end position="536"/>
    </location>
</feature>
<comment type="similarity">
    <text evidence="6">Belongs to the ABC-4 integral membrane protein family.</text>
</comment>
<dbReference type="InterPro" id="IPR052536">
    <property type="entry name" value="ABC-4_Integral_Memb_Prot"/>
</dbReference>
<evidence type="ECO:0000313" key="8">
    <source>
        <dbReference type="EMBL" id="BEH90905.1"/>
    </source>
</evidence>
<feature type="transmembrane region" description="Helical" evidence="6">
    <location>
        <begin position="103"/>
        <end position="129"/>
    </location>
</feature>
<keyword evidence="9" id="KW-1185">Reference proteome</keyword>
<evidence type="ECO:0000256" key="2">
    <source>
        <dbReference type="ARBA" id="ARBA00022475"/>
    </source>
</evidence>
<keyword evidence="2 6" id="KW-1003">Cell membrane</keyword>
<proteinExistence type="inferred from homology"/>
<dbReference type="Proteomes" id="UP001432099">
    <property type="component" value="Chromosome"/>
</dbReference>
<name>A0ABM8IN88_9FIRM</name>
<dbReference type="Pfam" id="PF02687">
    <property type="entry name" value="FtsX"/>
    <property type="match status" value="1"/>
</dbReference>
<evidence type="ECO:0000313" key="9">
    <source>
        <dbReference type="Proteomes" id="UP001432099"/>
    </source>
</evidence>
<feature type="transmembrane region" description="Helical" evidence="6">
    <location>
        <begin position="226"/>
        <end position="252"/>
    </location>
</feature>
<keyword evidence="4 6" id="KW-1133">Transmembrane helix</keyword>
<gene>
    <name evidence="8" type="ORF">T23_10070</name>
</gene>
<feature type="domain" description="ABC3 transporter permease C-terminal" evidence="7">
    <location>
        <begin position="62"/>
        <end position="176"/>
    </location>
</feature>
<protein>
    <submittedName>
        <fullName evidence="8">ABC transporter permease</fullName>
    </submittedName>
</protein>
<dbReference type="InterPro" id="IPR027022">
    <property type="entry name" value="ABC_permease_BceB-typ"/>
</dbReference>
<feature type="transmembrane region" description="Helical" evidence="6">
    <location>
        <begin position="149"/>
        <end position="174"/>
    </location>
</feature>
<feature type="transmembrane region" description="Helical" evidence="6">
    <location>
        <begin position="282"/>
        <end position="302"/>
    </location>
</feature>
<accession>A0ABM8IN88</accession>
<feature type="transmembrane region" description="Helical" evidence="6">
    <location>
        <begin position="62"/>
        <end position="82"/>
    </location>
</feature>
<dbReference type="PANTHER" id="PTHR46795">
    <property type="entry name" value="ABC TRANSPORTER PERMEASE-RELATED-RELATED"/>
    <property type="match status" value="1"/>
</dbReference>